<dbReference type="SMART" id="SM00387">
    <property type="entry name" value="HATPase_c"/>
    <property type="match status" value="1"/>
</dbReference>
<evidence type="ECO:0000256" key="4">
    <source>
        <dbReference type="SAM" id="Coils"/>
    </source>
</evidence>
<dbReference type="PANTHER" id="PTHR43547">
    <property type="entry name" value="TWO-COMPONENT HISTIDINE KINASE"/>
    <property type="match status" value="1"/>
</dbReference>
<evidence type="ECO:0000256" key="2">
    <source>
        <dbReference type="ARBA" id="ARBA00012438"/>
    </source>
</evidence>
<dbReference type="PROSITE" id="PS50109">
    <property type="entry name" value="HIS_KIN"/>
    <property type="match status" value="1"/>
</dbReference>
<organism evidence="7 8">
    <name type="scientific">Pseudoalteromonas fenneropenaei</name>
    <dbReference type="NCBI Taxonomy" id="1737459"/>
    <lineage>
        <taxon>Bacteria</taxon>
        <taxon>Pseudomonadati</taxon>
        <taxon>Pseudomonadota</taxon>
        <taxon>Gammaproteobacteria</taxon>
        <taxon>Alteromonadales</taxon>
        <taxon>Pseudoalteromonadaceae</taxon>
        <taxon>Pseudoalteromonas</taxon>
    </lineage>
</organism>
<name>A0ABV7CF36_9GAMM</name>
<dbReference type="InterPro" id="IPR036097">
    <property type="entry name" value="HisK_dim/P_sf"/>
</dbReference>
<dbReference type="Proteomes" id="UP001595453">
    <property type="component" value="Unassembled WGS sequence"/>
</dbReference>
<feature type="domain" description="PAC" evidence="6">
    <location>
        <begin position="844"/>
        <end position="897"/>
    </location>
</feature>
<dbReference type="InterPro" id="IPR000700">
    <property type="entry name" value="PAS-assoc_C"/>
</dbReference>
<sequence length="1187" mass="133797">MQRFDYDSGLSQVSVTALAQDQFGYIWIGTQAGLNRFDGHEFKQFSPKQQSRTDLAGGFITALCHEGDKLWIGTSTGLSIYYSSEGIFRSLLASEYAAIASDRVSGIDCHTEQVVVSTEVGRSYIVNSETLQIQAFPYNAELVRNVVRSGQHYYVLLETGLAQYSIQSGLIEVILPGNFKRFELAAGRAYIFDQQSTLTVLSLAKPQIVWQKTFHPIDTTPLNDIEITADRVTLATGNGVYLLSTDGDVLKHWKKQEQYQQGLQDNNILSVMRDLDQDLWIGTETRGLQYFSALSDAFGHVSEFNYSARPLVSPDVRAFALDEQGRFWIATSDGPFYFENNGFHRGEQQFAALTKLNGLFITKVFAYQDALWFTTRGAGVYRYQFSTAMLSNWRPDLGGAVELNFNDITIHKQAIIASTRGHGMLRFDSIKQDFEPYLPVELLSPNHVTSLLSIDNELWFGSVGDGLYRYRDGHLEHLSTQHGLVSDIVFMLAKDNNGKIWVASEAGLSVVSQDFTLERSVTRHDGLSNDAIWAMVFDGKDHLWVGTSGGLSQINVDSLSIYNFLPVDGVQDNEFNYNAAWLSPDGRVFLGGAKGFNQFYPERIITKNHPQPLLLSEIAVLGKVLKPSAESLITQAPEFSQSLLLEHTQNIVSLQYASLEFSFDRQLKYFYRVTGLSNTWLRLANGSRQVNLLKLVPGKYQVEVYTVNRFNQHSPIHKFSIQVQAPWYWSSWSKLAYGLAFVLVLWLFFQSKQKRYHQVLSDNRQMTELRERLELSLWASGDELWDWHLTSHEIFRHSVSKRIHYGKAQTHLELEGLNQYVHPKDSITLEDKLESCIRGEAESYEAALRVKDINGNWVWVLDRGKVVSRDVNGYATRIAGALKDITELKIHQDALQKLNEQLEIKVAMRTDELYKKNQKLEQAMMELKRTQQELIVSEKMASLGNLVAGIAHEINTPLGVAITAITYNQECLQAVEAKLTNKTLKQSDLERAIQEQNNGYTLIMRNLDRAQSLIANFKQVAVDQSSETERVVNLKNYVQDVFDALAPLIKGKGIEVELIGRNDLDILTYPGAIYQIISNLLNNSVIHGFEGMTSGRVTTEIVEQDGQLKLIYCDNGRGVKPEILGSIFDPFVTSKRNQGGCGLGMHIVYNLVTQLLRGDIVCDSKPDQGVCFTIIFPLQKSTESSVA</sequence>
<dbReference type="InterPro" id="IPR005467">
    <property type="entry name" value="His_kinase_dom"/>
</dbReference>
<evidence type="ECO:0000259" key="6">
    <source>
        <dbReference type="PROSITE" id="PS50113"/>
    </source>
</evidence>
<dbReference type="SUPFAM" id="SSF47384">
    <property type="entry name" value="Homodimeric domain of signal transducing histidine kinase"/>
    <property type="match status" value="1"/>
</dbReference>
<comment type="catalytic activity">
    <reaction evidence="1">
        <text>ATP + protein L-histidine = ADP + protein N-phospho-L-histidine.</text>
        <dbReference type="EC" id="2.7.13.3"/>
    </reaction>
</comment>
<feature type="domain" description="Histidine kinase" evidence="5">
    <location>
        <begin position="949"/>
        <end position="1180"/>
    </location>
</feature>
<dbReference type="EMBL" id="JBHRSD010000002">
    <property type="protein sequence ID" value="MFC3031198.1"/>
    <property type="molecule type" value="Genomic_DNA"/>
</dbReference>
<dbReference type="SUPFAM" id="SSF55874">
    <property type="entry name" value="ATPase domain of HSP90 chaperone/DNA topoisomerase II/histidine kinase"/>
    <property type="match status" value="1"/>
</dbReference>
<dbReference type="Gene3D" id="1.10.287.130">
    <property type="match status" value="1"/>
</dbReference>
<dbReference type="SUPFAM" id="SSF101898">
    <property type="entry name" value="NHL repeat"/>
    <property type="match status" value="1"/>
</dbReference>
<dbReference type="Gene3D" id="2.60.40.10">
    <property type="entry name" value="Immunoglobulins"/>
    <property type="match status" value="1"/>
</dbReference>
<dbReference type="Pfam" id="PF08447">
    <property type="entry name" value="PAS_3"/>
    <property type="match status" value="1"/>
</dbReference>
<dbReference type="Pfam" id="PF07494">
    <property type="entry name" value="Reg_prop"/>
    <property type="match status" value="2"/>
</dbReference>
<dbReference type="InterPro" id="IPR013783">
    <property type="entry name" value="Ig-like_fold"/>
</dbReference>
<dbReference type="PANTHER" id="PTHR43547:SF2">
    <property type="entry name" value="HYBRID SIGNAL TRANSDUCTION HISTIDINE KINASE C"/>
    <property type="match status" value="1"/>
</dbReference>
<comment type="caution">
    <text evidence="7">The sequence shown here is derived from an EMBL/GenBank/DDBJ whole genome shotgun (WGS) entry which is preliminary data.</text>
</comment>
<dbReference type="InterPro" id="IPR003661">
    <property type="entry name" value="HisK_dim/P_dom"/>
</dbReference>
<dbReference type="InterPro" id="IPR003594">
    <property type="entry name" value="HATPase_dom"/>
</dbReference>
<feature type="coiled-coil region" evidence="4">
    <location>
        <begin position="885"/>
        <end position="940"/>
    </location>
</feature>
<accession>A0ABV7CF36</accession>
<dbReference type="InterPro" id="IPR004358">
    <property type="entry name" value="Sig_transdc_His_kin-like_C"/>
</dbReference>
<keyword evidence="4" id="KW-0175">Coiled coil</keyword>
<dbReference type="Gene3D" id="3.30.565.10">
    <property type="entry name" value="Histidine kinase-like ATPase, C-terminal domain"/>
    <property type="match status" value="1"/>
</dbReference>
<evidence type="ECO:0000313" key="8">
    <source>
        <dbReference type="Proteomes" id="UP001595453"/>
    </source>
</evidence>
<keyword evidence="8" id="KW-1185">Reference proteome</keyword>
<dbReference type="CDD" id="cd00082">
    <property type="entry name" value="HisKA"/>
    <property type="match status" value="1"/>
</dbReference>
<dbReference type="InterPro" id="IPR013655">
    <property type="entry name" value="PAS_fold_3"/>
</dbReference>
<dbReference type="Gene3D" id="2.130.10.10">
    <property type="entry name" value="YVTN repeat-like/Quinoprotein amine dehydrogenase"/>
    <property type="match status" value="2"/>
</dbReference>
<evidence type="ECO:0000259" key="5">
    <source>
        <dbReference type="PROSITE" id="PS50109"/>
    </source>
</evidence>
<dbReference type="SUPFAM" id="SSF63829">
    <property type="entry name" value="Calcium-dependent phosphotriesterase"/>
    <property type="match status" value="1"/>
</dbReference>
<keyword evidence="3" id="KW-0597">Phosphoprotein</keyword>
<dbReference type="EC" id="2.7.13.3" evidence="2"/>
<proteinExistence type="predicted"/>
<evidence type="ECO:0000256" key="3">
    <source>
        <dbReference type="ARBA" id="ARBA00022553"/>
    </source>
</evidence>
<evidence type="ECO:0000256" key="1">
    <source>
        <dbReference type="ARBA" id="ARBA00000085"/>
    </source>
</evidence>
<reference evidence="8" key="1">
    <citation type="journal article" date="2019" name="Int. J. Syst. Evol. Microbiol.">
        <title>The Global Catalogue of Microorganisms (GCM) 10K type strain sequencing project: providing services to taxonomists for standard genome sequencing and annotation.</title>
        <authorList>
            <consortium name="The Broad Institute Genomics Platform"/>
            <consortium name="The Broad Institute Genome Sequencing Center for Infectious Disease"/>
            <person name="Wu L."/>
            <person name="Ma J."/>
        </authorList>
    </citation>
    <scope>NUCLEOTIDE SEQUENCE [LARGE SCALE GENOMIC DNA]</scope>
    <source>
        <strain evidence="8">KCTC 42730</strain>
    </source>
</reference>
<dbReference type="PROSITE" id="PS50113">
    <property type="entry name" value="PAC"/>
    <property type="match status" value="1"/>
</dbReference>
<evidence type="ECO:0000313" key="7">
    <source>
        <dbReference type="EMBL" id="MFC3031198.1"/>
    </source>
</evidence>
<dbReference type="RefSeq" id="WP_377120199.1">
    <property type="nucleotide sequence ID" value="NZ_JBHRSD010000002.1"/>
</dbReference>
<dbReference type="InterPro" id="IPR036890">
    <property type="entry name" value="HATPase_C_sf"/>
</dbReference>
<gene>
    <name evidence="7" type="ORF">ACFOEE_01490</name>
</gene>
<dbReference type="InterPro" id="IPR035965">
    <property type="entry name" value="PAS-like_dom_sf"/>
</dbReference>
<dbReference type="SUPFAM" id="SSF55785">
    <property type="entry name" value="PYP-like sensor domain (PAS domain)"/>
    <property type="match status" value="1"/>
</dbReference>
<protein>
    <recommendedName>
        <fullName evidence="2">histidine kinase</fullName>
        <ecNumber evidence="2">2.7.13.3</ecNumber>
    </recommendedName>
</protein>
<dbReference type="InterPro" id="IPR011110">
    <property type="entry name" value="Reg_prop"/>
</dbReference>
<dbReference type="Pfam" id="PF02518">
    <property type="entry name" value="HATPase_c"/>
    <property type="match status" value="1"/>
</dbReference>
<dbReference type="PRINTS" id="PR00344">
    <property type="entry name" value="BCTRLSENSOR"/>
</dbReference>
<dbReference type="Gene3D" id="3.30.450.20">
    <property type="entry name" value="PAS domain"/>
    <property type="match status" value="1"/>
</dbReference>
<dbReference type="InterPro" id="IPR015943">
    <property type="entry name" value="WD40/YVTN_repeat-like_dom_sf"/>
</dbReference>